<dbReference type="GO" id="GO:0042626">
    <property type="term" value="F:ATPase-coupled transmembrane transporter activity"/>
    <property type="evidence" value="ECO:0007669"/>
    <property type="project" value="TreeGrafter"/>
</dbReference>
<dbReference type="GO" id="GO:0016787">
    <property type="term" value="F:hydrolase activity"/>
    <property type="evidence" value="ECO:0007669"/>
    <property type="project" value="UniProtKB-KW"/>
</dbReference>
<dbReference type="Gene3D" id="3.40.50.300">
    <property type="entry name" value="P-loop containing nucleotide triphosphate hydrolases"/>
    <property type="match status" value="1"/>
</dbReference>
<dbReference type="PANTHER" id="PTHR24222">
    <property type="entry name" value="ABC TRANSPORTER B FAMILY"/>
    <property type="match status" value="1"/>
</dbReference>
<dbReference type="InterPro" id="IPR039421">
    <property type="entry name" value="Type_1_exporter"/>
</dbReference>
<dbReference type="AlphaFoldDB" id="A0A645F9C6"/>
<organism evidence="1">
    <name type="scientific">bioreactor metagenome</name>
    <dbReference type="NCBI Taxonomy" id="1076179"/>
    <lineage>
        <taxon>unclassified sequences</taxon>
        <taxon>metagenomes</taxon>
        <taxon>ecological metagenomes</taxon>
    </lineage>
</organism>
<protein>
    <submittedName>
        <fullName evidence="1">Iron import ATP-binding/permease protein IrtA</fullName>
        <ecNumber evidence="1">3.6.3.-</ecNumber>
    </submittedName>
</protein>
<dbReference type="EMBL" id="VSSQ01057165">
    <property type="protein sequence ID" value="MPN10978.1"/>
    <property type="molecule type" value="Genomic_DNA"/>
</dbReference>
<sequence length="64" mass="7485">MVQQALENLMMNRTTLVVAHRLSTIKKADEICVLHEGRIVERGKHEELINLNGYYKRLVDMQSF</sequence>
<accession>A0A645F9C6</accession>
<dbReference type="EC" id="3.6.3.-" evidence="1"/>
<comment type="caution">
    <text evidence="1">The sequence shown here is derived from an EMBL/GenBank/DDBJ whole genome shotgun (WGS) entry which is preliminary data.</text>
</comment>
<dbReference type="GO" id="GO:0005524">
    <property type="term" value="F:ATP binding"/>
    <property type="evidence" value="ECO:0007669"/>
    <property type="project" value="UniProtKB-KW"/>
</dbReference>
<dbReference type="PANTHER" id="PTHR24222:SF76">
    <property type="entry name" value="MYCOBACTIN IMPORT ATP-BINDING_PERMEASE PROTEIN IRTB"/>
    <property type="match status" value="1"/>
</dbReference>
<dbReference type="InterPro" id="IPR027417">
    <property type="entry name" value="P-loop_NTPase"/>
</dbReference>
<name>A0A645F9C6_9ZZZZ</name>
<keyword evidence="1" id="KW-0067">ATP-binding</keyword>
<proteinExistence type="predicted"/>
<evidence type="ECO:0000313" key="1">
    <source>
        <dbReference type="EMBL" id="MPN10978.1"/>
    </source>
</evidence>
<dbReference type="GO" id="GO:0005886">
    <property type="term" value="C:plasma membrane"/>
    <property type="evidence" value="ECO:0007669"/>
    <property type="project" value="TreeGrafter"/>
</dbReference>
<gene>
    <name evidence="1" type="primary">irtA_7</name>
    <name evidence="1" type="ORF">SDC9_158276</name>
</gene>
<keyword evidence="1" id="KW-0547">Nucleotide-binding</keyword>
<reference evidence="1" key="1">
    <citation type="submission" date="2019-08" db="EMBL/GenBank/DDBJ databases">
        <authorList>
            <person name="Kucharzyk K."/>
            <person name="Murdoch R.W."/>
            <person name="Higgins S."/>
            <person name="Loffler F."/>
        </authorList>
    </citation>
    <scope>NUCLEOTIDE SEQUENCE</scope>
</reference>
<dbReference type="SUPFAM" id="SSF52540">
    <property type="entry name" value="P-loop containing nucleoside triphosphate hydrolases"/>
    <property type="match status" value="1"/>
</dbReference>
<keyword evidence="1" id="KW-0378">Hydrolase</keyword>